<dbReference type="RefSeq" id="WP_263993044.1">
    <property type="nucleotide sequence ID" value="NZ_CP087994.1"/>
</dbReference>
<gene>
    <name evidence="4" type="ORF">LNN31_05930</name>
</gene>
<dbReference type="EMBL" id="CP087994">
    <property type="protein sequence ID" value="UYO63955.1"/>
    <property type="molecule type" value="Genomic_DNA"/>
</dbReference>
<evidence type="ECO:0000313" key="5">
    <source>
        <dbReference type="Proteomes" id="UP001163550"/>
    </source>
</evidence>
<keyword evidence="5" id="KW-1185">Reference proteome</keyword>
<dbReference type="PANTHER" id="PTHR43384">
    <property type="entry name" value="SEPTUM SITE-DETERMINING PROTEIN MIND HOMOLOG, CHLOROPLASTIC-RELATED"/>
    <property type="match status" value="1"/>
</dbReference>
<dbReference type="PANTHER" id="PTHR43384:SF6">
    <property type="entry name" value="SEPTUM SITE-DETERMINING PROTEIN MIND HOMOLOG, CHLOROPLASTIC"/>
    <property type="match status" value="1"/>
</dbReference>
<evidence type="ECO:0000256" key="2">
    <source>
        <dbReference type="ARBA" id="ARBA00022840"/>
    </source>
</evidence>
<feature type="domain" description="AAA" evidence="3">
    <location>
        <begin position="6"/>
        <end position="170"/>
    </location>
</feature>
<organism evidence="4 5">
    <name type="scientific">Acetobacterium wieringae</name>
    <dbReference type="NCBI Taxonomy" id="52694"/>
    <lineage>
        <taxon>Bacteria</taxon>
        <taxon>Bacillati</taxon>
        <taxon>Bacillota</taxon>
        <taxon>Clostridia</taxon>
        <taxon>Eubacteriales</taxon>
        <taxon>Eubacteriaceae</taxon>
        <taxon>Acetobacterium</taxon>
    </lineage>
</organism>
<dbReference type="PIRSF" id="PIRSF005647">
    <property type="entry name" value="CooC"/>
    <property type="match status" value="1"/>
</dbReference>
<dbReference type="SUPFAM" id="SSF52540">
    <property type="entry name" value="P-loop containing nucleoside triphosphate hydrolases"/>
    <property type="match status" value="1"/>
</dbReference>
<dbReference type="InterPro" id="IPR050625">
    <property type="entry name" value="ParA/MinD_ATPase"/>
</dbReference>
<evidence type="ECO:0000313" key="4">
    <source>
        <dbReference type="EMBL" id="UYO63955.1"/>
    </source>
</evidence>
<dbReference type="Proteomes" id="UP001163550">
    <property type="component" value="Chromosome"/>
</dbReference>
<evidence type="ECO:0000259" key="3">
    <source>
        <dbReference type="Pfam" id="PF13614"/>
    </source>
</evidence>
<dbReference type="InterPro" id="IPR025669">
    <property type="entry name" value="AAA_dom"/>
</dbReference>
<evidence type="ECO:0000256" key="1">
    <source>
        <dbReference type="ARBA" id="ARBA00022741"/>
    </source>
</evidence>
<keyword evidence="2" id="KW-0067">ATP-binding</keyword>
<reference evidence="4" key="1">
    <citation type="submission" date="2021-11" db="EMBL/GenBank/DDBJ databases">
        <title>Isoprene-degrading acetogen.</title>
        <authorList>
            <person name="Yang Y."/>
            <person name="Jin H."/>
            <person name="Yan J."/>
        </authorList>
    </citation>
    <scope>NUCLEOTIDE SEQUENCE</scope>
    <source>
        <strain evidence="4">Berkeley</strain>
    </source>
</reference>
<sequence length="252" mass="27971">MGKSNIMVIGGKGGVGKTALSAILTKLLLQKKERLLLIDADPVVSLTYAVGMEPKSTIGDFREKLIVDSGKAREATKKPMKEVIGQLVQKNNDEMELLVMGRSEGMGCFCGINDLLRFGIESLCKEYDNILIDCEAGVEQVNRRAVHRMDKLILVTDTSKRGMETVAQVREVALKYFADSPFTVYLLVNRIRDENDILTTTALAKEHGFEVNYFIPEDLTLLKYNAIGRPLIDLPEDSLSVATLKAFVNNEL</sequence>
<dbReference type="Pfam" id="PF13614">
    <property type="entry name" value="AAA_31"/>
    <property type="match status" value="1"/>
</dbReference>
<name>A0ABY6HHJ1_9FIRM</name>
<dbReference type="InterPro" id="IPR014433">
    <property type="entry name" value="CooC"/>
</dbReference>
<dbReference type="InterPro" id="IPR027417">
    <property type="entry name" value="P-loop_NTPase"/>
</dbReference>
<dbReference type="Gene3D" id="3.40.50.300">
    <property type="entry name" value="P-loop containing nucleotide triphosphate hydrolases"/>
    <property type="match status" value="1"/>
</dbReference>
<accession>A0ABY6HHJ1</accession>
<keyword evidence="1" id="KW-0547">Nucleotide-binding</keyword>
<proteinExistence type="predicted"/>
<protein>
    <submittedName>
        <fullName evidence="4">AAA family ATPase</fullName>
    </submittedName>
</protein>